<reference evidence="3 4" key="1">
    <citation type="submission" date="2016-10" db="EMBL/GenBank/DDBJ databases">
        <authorList>
            <person name="de Groot N.N."/>
        </authorList>
    </citation>
    <scope>NUCLEOTIDE SEQUENCE [LARGE SCALE GENOMIC DNA]</scope>
    <source>
        <strain evidence="3 4">DSM 21019</strain>
    </source>
</reference>
<keyword evidence="4" id="KW-1185">Reference proteome</keyword>
<dbReference type="AlphaFoldDB" id="A0A1I6FQT7"/>
<feature type="signal peptide" evidence="1">
    <location>
        <begin position="1"/>
        <end position="25"/>
    </location>
</feature>
<evidence type="ECO:0000313" key="3">
    <source>
        <dbReference type="EMBL" id="SFR32311.1"/>
    </source>
</evidence>
<evidence type="ECO:0000256" key="1">
    <source>
        <dbReference type="SAM" id="SignalP"/>
    </source>
</evidence>
<protein>
    <submittedName>
        <fullName evidence="3">CubicO group peptidase, beta-lactamase class C family</fullName>
    </submittedName>
</protein>
<evidence type="ECO:0000259" key="2">
    <source>
        <dbReference type="Pfam" id="PF00144"/>
    </source>
</evidence>
<evidence type="ECO:0000313" key="4">
    <source>
        <dbReference type="Proteomes" id="UP000199534"/>
    </source>
</evidence>
<dbReference type="Pfam" id="PF00144">
    <property type="entry name" value="Beta-lactamase"/>
    <property type="match status" value="1"/>
</dbReference>
<dbReference type="STRING" id="400055.SAMN04490243_0464"/>
<dbReference type="PANTHER" id="PTHR46825">
    <property type="entry name" value="D-ALANYL-D-ALANINE-CARBOXYPEPTIDASE/ENDOPEPTIDASE AMPH"/>
    <property type="match status" value="1"/>
</dbReference>
<gene>
    <name evidence="3" type="ORF">SAMN04490243_0464</name>
</gene>
<dbReference type="OrthoDB" id="9797709at2"/>
<dbReference type="Gene3D" id="3.40.710.10">
    <property type="entry name" value="DD-peptidase/beta-lactamase superfamily"/>
    <property type="match status" value="1"/>
</dbReference>
<dbReference type="SUPFAM" id="SSF56601">
    <property type="entry name" value="beta-lactamase/transpeptidase-like"/>
    <property type="match status" value="1"/>
</dbReference>
<dbReference type="InterPro" id="IPR001466">
    <property type="entry name" value="Beta-lactam-related"/>
</dbReference>
<dbReference type="RefSeq" id="WP_092980352.1">
    <property type="nucleotide sequence ID" value="NZ_FOYQ01000001.1"/>
</dbReference>
<dbReference type="Proteomes" id="UP000199534">
    <property type="component" value="Unassembled WGS sequence"/>
</dbReference>
<organism evidence="3 4">
    <name type="scientific">Robiginitalea myxolifaciens</name>
    <dbReference type="NCBI Taxonomy" id="400055"/>
    <lineage>
        <taxon>Bacteria</taxon>
        <taxon>Pseudomonadati</taxon>
        <taxon>Bacteroidota</taxon>
        <taxon>Flavobacteriia</taxon>
        <taxon>Flavobacteriales</taxon>
        <taxon>Flavobacteriaceae</taxon>
        <taxon>Robiginitalea</taxon>
    </lineage>
</organism>
<keyword evidence="1" id="KW-0732">Signal</keyword>
<sequence length="489" mass="53657">MNIKTRLAGLLLIAFGFLAELQAQSNNEAIPEALEERIALVENSLSPLVAEAGGPLWNIEERMKTHNLPGLSLAVIHNFKIDWAKAYGKTNNESGQEVTTETVFQAASISKFVNGVTWLKWRESSGIDLDVDINTLLSSWQLEYTKGLPVTVRQLLSHTAGLSTHGFGGYKSSDNLPTLIEILNSEGPANSQRVRTIMAPGEAFKYSGGGTTISQLILTENSETPYEELVQQLVLDPLKMDHSFYSISLERYTPDMAYGHNQKARPLRSKYHYYPESAAAGLWTTPSDLANLIIDVQTSLKGLGAKVLSGESSAELVQPTLEDAFSALGVFIEENPGEAYAQHSGSNEGFRGKFYFGTLSGNGVVVMVNGPNTEIIEEIIRSVAAVYQWPGMEPLAANTDLNLSSEDLKKYTGTFSFKGREIIVSMKKGKLKVAEKGKWSSSLTPLDRAKFVFDGVRPQATIEFISNETEAITSCILEQGEESEWIKLE</sequence>
<feature type="chain" id="PRO_5011768300" evidence="1">
    <location>
        <begin position="26"/>
        <end position="489"/>
    </location>
</feature>
<feature type="domain" description="Beta-lactamase-related" evidence="2">
    <location>
        <begin position="59"/>
        <end position="373"/>
    </location>
</feature>
<accession>A0A1I6FQT7</accession>
<dbReference type="InterPro" id="IPR012338">
    <property type="entry name" value="Beta-lactam/transpept-like"/>
</dbReference>
<name>A0A1I6FQT7_9FLAO</name>
<proteinExistence type="predicted"/>
<dbReference type="InterPro" id="IPR050491">
    <property type="entry name" value="AmpC-like"/>
</dbReference>
<dbReference type="PANTHER" id="PTHR46825:SF12">
    <property type="entry name" value="PENICILLIN-BINDING PROTEIN 4"/>
    <property type="match status" value="1"/>
</dbReference>
<dbReference type="EMBL" id="FOYQ01000001">
    <property type="protein sequence ID" value="SFR32311.1"/>
    <property type="molecule type" value="Genomic_DNA"/>
</dbReference>